<feature type="transmembrane region" description="Helical" evidence="2">
    <location>
        <begin position="647"/>
        <end position="667"/>
    </location>
</feature>
<dbReference type="EMBL" id="BAAAUG010000032">
    <property type="protein sequence ID" value="GAA3098103.1"/>
    <property type="molecule type" value="Genomic_DNA"/>
</dbReference>
<feature type="domain" description="Novel STAND NTPase 1" evidence="3">
    <location>
        <begin position="204"/>
        <end position="600"/>
    </location>
</feature>
<evidence type="ECO:0000259" key="3">
    <source>
        <dbReference type="Pfam" id="PF20703"/>
    </source>
</evidence>
<reference evidence="5" key="1">
    <citation type="journal article" date="2019" name="Int. J. Syst. Evol. Microbiol.">
        <title>The Global Catalogue of Microorganisms (GCM) 10K type strain sequencing project: providing services to taxonomists for standard genome sequencing and annotation.</title>
        <authorList>
            <consortium name="The Broad Institute Genomics Platform"/>
            <consortium name="The Broad Institute Genome Sequencing Center for Infectious Disease"/>
            <person name="Wu L."/>
            <person name="Ma J."/>
        </authorList>
    </citation>
    <scope>NUCLEOTIDE SEQUENCE [LARGE SCALE GENOMIC DNA]</scope>
    <source>
        <strain evidence="5">JCM 9092</strain>
    </source>
</reference>
<dbReference type="Pfam" id="PF20703">
    <property type="entry name" value="nSTAND1"/>
    <property type="match status" value="1"/>
</dbReference>
<evidence type="ECO:0000313" key="4">
    <source>
        <dbReference type="EMBL" id="GAA3098103.1"/>
    </source>
</evidence>
<dbReference type="InterPro" id="IPR011047">
    <property type="entry name" value="Quinoprotein_ADH-like_sf"/>
</dbReference>
<dbReference type="InterPro" id="IPR015943">
    <property type="entry name" value="WD40/YVTN_repeat-like_dom_sf"/>
</dbReference>
<dbReference type="InterPro" id="IPR043504">
    <property type="entry name" value="Peptidase_S1_PA_chymotrypsin"/>
</dbReference>
<organism evidence="4 5">
    <name type="scientific">Streptomyces rectiviolaceus</name>
    <dbReference type="NCBI Taxonomy" id="332591"/>
    <lineage>
        <taxon>Bacteria</taxon>
        <taxon>Bacillati</taxon>
        <taxon>Actinomycetota</taxon>
        <taxon>Actinomycetes</taxon>
        <taxon>Kitasatosporales</taxon>
        <taxon>Streptomycetaceae</taxon>
        <taxon>Streptomyces</taxon>
    </lineage>
</organism>
<gene>
    <name evidence="4" type="ORF">GCM10010449_21890</name>
</gene>
<keyword evidence="5" id="KW-1185">Reference proteome</keyword>
<dbReference type="RefSeq" id="WP_344520432.1">
    <property type="nucleotide sequence ID" value="NZ_BAAAUG010000032.1"/>
</dbReference>
<dbReference type="SUPFAM" id="SSF52540">
    <property type="entry name" value="P-loop containing nucleoside triphosphate hydrolases"/>
    <property type="match status" value="1"/>
</dbReference>
<dbReference type="InterPro" id="IPR049052">
    <property type="entry name" value="nSTAND1"/>
</dbReference>
<proteinExistence type="predicted"/>
<dbReference type="Pfam" id="PF13365">
    <property type="entry name" value="Trypsin_2"/>
    <property type="match status" value="1"/>
</dbReference>
<protein>
    <recommendedName>
        <fullName evidence="3">Novel STAND NTPase 1 domain-containing protein</fullName>
    </recommendedName>
</protein>
<comment type="caution">
    <text evidence="4">The sequence shown here is derived from an EMBL/GenBank/DDBJ whole genome shotgun (WGS) entry which is preliminary data.</text>
</comment>
<name>A0ABP6MDF1_9ACTN</name>
<dbReference type="InterPro" id="IPR009003">
    <property type="entry name" value="Peptidase_S1_PA"/>
</dbReference>
<dbReference type="Gene3D" id="2.40.10.10">
    <property type="entry name" value="Trypsin-like serine proteases"/>
    <property type="match status" value="2"/>
</dbReference>
<dbReference type="Gene3D" id="2.130.10.10">
    <property type="entry name" value="YVTN repeat-like/Quinoprotein amine dehydrogenase"/>
    <property type="match status" value="2"/>
</dbReference>
<sequence length="1438" mass="153323">MAIRRSDVLEASQVRIYSAGGVVLGAGFLVAADVVCTCAHVVARAAGVPDDAEAAPDGPVDLDFPLLRGRPRSRATVVSWRHGGVDVALLRLDAVVEGARPVQLVDGTGVWGDMFRVLGYPADADAGMWASGVLRAGQGTGWLQMEAQEPGPRITNGFSGAPVWDDAQDGVVGMTVAAHRGRSTAYLLPSAELIDDKALQPRCPFRGLTAFSEDDAEFFHGRDGDTARIHEAVRTRDVTVVVGPSGCGKSSLVRAGVLPQLRGAGTRVSVLRPMPEVRAAAVLAHALTVLLEPELGAVDSLSKAEELAGLLETTGDVTAELRARVLAGADGAGHVLFVDQLEEYAGAQPDAARTLFGLLVALAGPAGAGVLRVLATARPDSLNTLVTAETSDLVSGAVQFLAPLTGDELGRAVTAPVDAVPGLWFEPGLPERIVADAGDEPGRMPLVQFALTELWKARTRSMLTHAAYDALGGVAGALVTYADVALAGLTPAQQDCARRLFIQLSRPNENGGFSRRPTRAADLAPELLDVARKLAPGKLVVLSQAPGSADQGEIVDLAHEALAALWPRLRQWLDDSRDFRVWQEQLRADLRRWQDQQREPARLLSGTDLIEAEHRLAGQPQDISADECGYIRLSRRHARRGTRVRQAAVGALAVLTVLAVVLALSTWQGLKRTEQQLRTQASGLLAQAAEDRPGSDPTTALQLALAAWNTKQTDKTRQALLHQYARGQYLVGSHPSVWQGRVTGMDATPDGRALAVQSKPGGGDRSTITIVTGALQGELRPRELSGVPEGRLQTALSPDGRLFAATAGEEVRLWRLSDPKHPSTLSLGEHDLPEKAGGSLDFSSDGKRLLLTTDDNSPECANNTRRCVPAFAEVWQTPSGDRIRVPDRLVPRTRLYQAAFTSDADTVATISYVGKETRQRLEVRDLTTGRLRHASTPGQEGATVELRADGEVLTRTVTSDTSPTSDTSYVQPLGRTPGRWTKLPTGGASEPDATSRYAIGNAASDSDGRLSKQAGYAEPTLTDLRTGRSYRTRIPTSGDTPAAYESVVAVPRAGGGLTVLVPIGTALMAVRAEPAGDKRFQDSSELRAVSPDGRLVAMCGRRLEILDAARTRHESVLLPPRTKQGRCTWTADSKRIVVWGDQGNLHRSYSAKDLNDTVPLDHALPEAEEEGRVDELRGGQVDSVAALQGSEIVVLAVDGRLARVDAADGAVLTEPFLVHPAPNWDGLGMSEAFGHGQLVARPGHPGQVAVVTRRGSERGEILLWDVRAPRRIATLAGPAILVPYNPGPLTQPLAFNADGSRLATQNSDGRVRVRDIDRWRQLVGSVPGSIGDTLVGFGSKDSLVTYDADEQQVRFHRLSGDRTISTLPIASGASASGEWVGGFVRGRRLTIDTGTLRQTFDLRPEEQFRALCAAAGRDYTKAERKLLPVGTPSGPPCG</sequence>
<keyword evidence="2" id="KW-1133">Transmembrane helix</keyword>
<keyword evidence="2" id="KW-0472">Membrane</keyword>
<keyword evidence="2" id="KW-0812">Transmembrane</keyword>
<dbReference type="SUPFAM" id="SSF50494">
    <property type="entry name" value="Trypsin-like serine proteases"/>
    <property type="match status" value="1"/>
</dbReference>
<feature type="compositionally biased region" description="Low complexity" evidence="1">
    <location>
        <begin position="956"/>
        <end position="968"/>
    </location>
</feature>
<evidence type="ECO:0000313" key="5">
    <source>
        <dbReference type="Proteomes" id="UP001501637"/>
    </source>
</evidence>
<evidence type="ECO:0000256" key="1">
    <source>
        <dbReference type="SAM" id="MobiDB-lite"/>
    </source>
</evidence>
<evidence type="ECO:0000256" key="2">
    <source>
        <dbReference type="SAM" id="Phobius"/>
    </source>
</evidence>
<dbReference type="Proteomes" id="UP001501637">
    <property type="component" value="Unassembled WGS sequence"/>
</dbReference>
<dbReference type="SUPFAM" id="SSF50998">
    <property type="entry name" value="Quinoprotein alcohol dehydrogenase-like"/>
    <property type="match status" value="2"/>
</dbReference>
<feature type="region of interest" description="Disordered" evidence="1">
    <location>
        <begin position="956"/>
        <end position="994"/>
    </location>
</feature>
<accession>A0ABP6MDF1</accession>
<dbReference type="InterPro" id="IPR027417">
    <property type="entry name" value="P-loop_NTPase"/>
</dbReference>